<evidence type="ECO:0000256" key="7">
    <source>
        <dbReference type="ARBA" id="ARBA00022840"/>
    </source>
</evidence>
<reference evidence="14 15" key="1">
    <citation type="submission" date="2016-11" db="EMBL/GenBank/DDBJ databases">
        <authorList>
            <person name="Jaros S."/>
            <person name="Januszkiewicz K."/>
            <person name="Wedrychowicz H."/>
        </authorList>
    </citation>
    <scope>NUCLEOTIDE SEQUENCE [LARGE SCALE GENOMIC DNA]</scope>
    <source>
        <strain evidence="14 15">DSM 17459</strain>
    </source>
</reference>
<keyword evidence="9" id="KW-0143">Chaperone</keyword>
<keyword evidence="6 13" id="KW-0547">Nucleotide-binding</keyword>
<dbReference type="SUPFAM" id="SSF53067">
    <property type="entry name" value="Actin-like ATPase domain"/>
    <property type="match status" value="2"/>
</dbReference>
<evidence type="ECO:0000256" key="5">
    <source>
        <dbReference type="ARBA" id="ARBA00022553"/>
    </source>
</evidence>
<evidence type="ECO:0000256" key="9">
    <source>
        <dbReference type="ARBA" id="ARBA00023186"/>
    </source>
</evidence>
<proteinExistence type="inferred from homology"/>
<comment type="similarity">
    <text evidence="2 13">Belongs to the heat shock protein 70 family.</text>
</comment>
<protein>
    <recommendedName>
        <fullName evidence="3">Chaperone protein DnaK</fullName>
    </recommendedName>
    <alternativeName>
        <fullName evidence="4">Chaperone protein dnaK</fullName>
    </alternativeName>
    <alternativeName>
        <fullName evidence="12">HSP70</fullName>
    </alternativeName>
    <alternativeName>
        <fullName evidence="11">Heat shock 70 kDa protein</fullName>
    </alternativeName>
    <alternativeName>
        <fullName evidence="10">Heat shock protein 70</fullName>
    </alternativeName>
</protein>
<evidence type="ECO:0000256" key="8">
    <source>
        <dbReference type="ARBA" id="ARBA00023016"/>
    </source>
</evidence>
<evidence type="ECO:0000256" key="4">
    <source>
        <dbReference type="ARBA" id="ARBA00017249"/>
    </source>
</evidence>
<keyword evidence="5" id="KW-0597">Phosphoprotein</keyword>
<keyword evidence="8" id="KW-0346">Stress response</keyword>
<name>A0A1M4U1N6_9CLOT</name>
<evidence type="ECO:0000256" key="13">
    <source>
        <dbReference type="RuleBase" id="RU003322"/>
    </source>
</evidence>
<dbReference type="OrthoDB" id="9766019at2"/>
<dbReference type="Gene3D" id="3.90.640.10">
    <property type="entry name" value="Actin, Chain A, domain 4"/>
    <property type="match status" value="1"/>
</dbReference>
<evidence type="ECO:0000256" key="2">
    <source>
        <dbReference type="ARBA" id="ARBA00007381"/>
    </source>
</evidence>
<dbReference type="PROSITE" id="PS00297">
    <property type="entry name" value="HSP70_1"/>
    <property type="match status" value="1"/>
</dbReference>
<evidence type="ECO:0000256" key="6">
    <source>
        <dbReference type="ARBA" id="ARBA00022741"/>
    </source>
</evidence>
<dbReference type="Proteomes" id="UP000184245">
    <property type="component" value="Unassembled WGS sequence"/>
</dbReference>
<dbReference type="InterPro" id="IPR029047">
    <property type="entry name" value="HSP70_peptide-bd_sf"/>
</dbReference>
<accession>A0A1M4U1N6</accession>
<dbReference type="PANTHER" id="PTHR19375">
    <property type="entry name" value="HEAT SHOCK PROTEIN 70KDA"/>
    <property type="match status" value="1"/>
</dbReference>
<dbReference type="GO" id="GO:0140662">
    <property type="term" value="F:ATP-dependent protein folding chaperone"/>
    <property type="evidence" value="ECO:0007669"/>
    <property type="project" value="InterPro"/>
</dbReference>
<dbReference type="AlphaFoldDB" id="A0A1M4U1N6"/>
<dbReference type="SUPFAM" id="SSF100920">
    <property type="entry name" value="Heat shock protein 70kD (HSP70), peptide-binding domain"/>
    <property type="match status" value="1"/>
</dbReference>
<evidence type="ECO:0000256" key="10">
    <source>
        <dbReference type="ARBA" id="ARBA00030019"/>
    </source>
</evidence>
<dbReference type="GO" id="GO:0005524">
    <property type="term" value="F:ATP binding"/>
    <property type="evidence" value="ECO:0007669"/>
    <property type="project" value="UniProtKB-KW"/>
</dbReference>
<dbReference type="PROSITE" id="PS00329">
    <property type="entry name" value="HSP70_2"/>
    <property type="match status" value="1"/>
</dbReference>
<dbReference type="Gene3D" id="3.30.420.40">
    <property type="match status" value="3"/>
</dbReference>
<evidence type="ECO:0000313" key="15">
    <source>
        <dbReference type="Proteomes" id="UP000184245"/>
    </source>
</evidence>
<evidence type="ECO:0000256" key="12">
    <source>
        <dbReference type="ARBA" id="ARBA00033103"/>
    </source>
</evidence>
<comment type="function">
    <text evidence="1">Acts as a chaperone.</text>
</comment>
<evidence type="ECO:0000256" key="11">
    <source>
        <dbReference type="ARBA" id="ARBA00030945"/>
    </source>
</evidence>
<dbReference type="Gene3D" id="2.60.34.10">
    <property type="entry name" value="Substrate Binding Domain Of DNAk, Chain A, domain 1"/>
    <property type="match status" value="1"/>
</dbReference>
<dbReference type="Pfam" id="PF00012">
    <property type="entry name" value="HSP70"/>
    <property type="match status" value="1"/>
</dbReference>
<dbReference type="EMBL" id="FQVI01000002">
    <property type="protein sequence ID" value="SHE50639.1"/>
    <property type="molecule type" value="Genomic_DNA"/>
</dbReference>
<dbReference type="InterPro" id="IPR018181">
    <property type="entry name" value="Heat_shock_70_CS"/>
</dbReference>
<evidence type="ECO:0000256" key="1">
    <source>
        <dbReference type="ARBA" id="ARBA00002290"/>
    </source>
</evidence>
<dbReference type="InterPro" id="IPR043129">
    <property type="entry name" value="ATPase_NBD"/>
</dbReference>
<dbReference type="PRINTS" id="PR00301">
    <property type="entry name" value="HEATSHOCK70"/>
</dbReference>
<dbReference type="STRING" id="1122155.SAMN02745158_00687"/>
<evidence type="ECO:0000256" key="3">
    <source>
        <dbReference type="ARBA" id="ARBA00014415"/>
    </source>
</evidence>
<keyword evidence="15" id="KW-1185">Reference proteome</keyword>
<keyword evidence="7 13" id="KW-0067">ATP-binding</keyword>
<sequence length="585" mass="66346">MAIAGIDLGTTNSLISIYKDGHCVLIPNQFHKTLTPSVVSLDEKGELLVGQIARERLITHPERTAFSFKRLMGQKESCHLGEKTYLPEELSAFVIRQLLKDAEAYLGEAVEEVVISVPAYFTDEQRVATKRAGALAGVKAERIINEPSAAALAARIEKGIEDAVFLVFDFGGGTLDVSVVDSFENVIEILAVSGDNHLGGDDFQDILMEDFCSEHHLVQDKLGDQRAALLRKQALQCKHTLTVQDEAEMVLTVDGQEYRSSYTNQKLLDISGALFIRIQEVLRRAILDSNCGIDDISQVIMVGGSSKMPVVQGFLEHLFGCKPLTDVHCDETVARGCALAAAMKERREDIKELLLTDICPFSIGTDIINERNSREPLFQPVIERNSTLPCSKKRIFYTARDYQGSVRFNIYQGDSYYAKDNRKLSELKLSVPLKKQGEISIEVRFTYDINGILQVEAYVPMTHRLVQKEIINKDSYMSEEQIEKRRKELNRLKIDPAEQAENKMLLARGERLFVECTNERREYLRRSLESFQYTLAHASRRQIRYARLQLKETLDALETADPFLYLYEEEEDFEIDEDAYEEGEE</sequence>
<dbReference type="RefSeq" id="WP_072848997.1">
    <property type="nucleotide sequence ID" value="NZ_FQVI01000002.1"/>
</dbReference>
<evidence type="ECO:0000313" key="14">
    <source>
        <dbReference type="EMBL" id="SHE50639.1"/>
    </source>
</evidence>
<dbReference type="InterPro" id="IPR013126">
    <property type="entry name" value="Hsp_70_fam"/>
</dbReference>
<dbReference type="FunFam" id="3.30.420.40:FF:000071">
    <property type="entry name" value="Molecular chaperone DnaK"/>
    <property type="match status" value="1"/>
</dbReference>
<gene>
    <name evidence="14" type="ORF">SAMN02745158_00687</name>
</gene>
<organism evidence="14 15">
    <name type="scientific">Lactonifactor longoviformis DSM 17459</name>
    <dbReference type="NCBI Taxonomy" id="1122155"/>
    <lineage>
        <taxon>Bacteria</taxon>
        <taxon>Bacillati</taxon>
        <taxon>Bacillota</taxon>
        <taxon>Clostridia</taxon>
        <taxon>Eubacteriales</taxon>
        <taxon>Clostridiaceae</taxon>
        <taxon>Lactonifactor</taxon>
    </lineage>
</organism>